<dbReference type="InterPro" id="IPR046765">
    <property type="entry name" value="Antitox_RHH"/>
</dbReference>
<sequence length="81" mass="8962">MAKKKDLAAALHSGDTPKPVKAKATEKTAFADKTPIIFRVDEAAKRELEYLRLDTGAKNMQALMIEAVNDLLEKHGKKRIA</sequence>
<dbReference type="Proteomes" id="UP000218160">
    <property type="component" value="Plasmid pCC2"/>
</dbReference>
<evidence type="ECO:0000259" key="2">
    <source>
        <dbReference type="Pfam" id="PF20605"/>
    </source>
</evidence>
<protein>
    <recommendedName>
        <fullName evidence="2">Antitoxin-like ribbon-helix-helix domain-containing protein</fullName>
    </recommendedName>
</protein>
<evidence type="ECO:0000256" key="1">
    <source>
        <dbReference type="SAM" id="MobiDB-lite"/>
    </source>
</evidence>
<dbReference type="OrthoDB" id="9869470at2"/>
<dbReference type="AlphaFoldDB" id="A0A291BB14"/>
<dbReference type="EMBL" id="CP020662">
    <property type="protein sequence ID" value="ATF10196.1"/>
    <property type="molecule type" value="Genomic_DNA"/>
</dbReference>
<reference evidence="4" key="1">
    <citation type="submission" date="2017-04" db="EMBL/GenBank/DDBJ databases">
        <title>Genome evolution of the luminous symbionts of deep sea anglerfish.</title>
        <authorList>
            <person name="Hendry T.A."/>
        </authorList>
    </citation>
    <scope>NUCLEOTIDE SEQUENCE [LARGE SCALE GENOMIC DNA]</scope>
    <source>
        <plasmid evidence="4">pcc2</plasmid>
    </source>
</reference>
<dbReference type="RefSeq" id="WP_150138525.1">
    <property type="nucleotide sequence ID" value="NZ_CP020662.1"/>
</dbReference>
<dbReference type="Pfam" id="PF20605">
    <property type="entry name" value="Antitox_RHH"/>
    <property type="match status" value="1"/>
</dbReference>
<accession>A0A291BB14</accession>
<geneLocation type="plasmid" evidence="4">
    <name>pcc2</name>
</geneLocation>
<keyword evidence="4" id="KW-1185">Reference proteome</keyword>
<keyword evidence="3" id="KW-0614">Plasmid</keyword>
<evidence type="ECO:0000313" key="4">
    <source>
        <dbReference type="Proteomes" id="UP000218160"/>
    </source>
</evidence>
<feature type="domain" description="Antitoxin-like ribbon-helix-helix" evidence="2">
    <location>
        <begin position="45"/>
        <end position="80"/>
    </location>
</feature>
<gene>
    <name evidence="3" type="ORF">BTN50_1765</name>
</gene>
<dbReference type="KEGG" id="elux:BTN50_1765"/>
<name>A0A291BB14_9GAMM</name>
<evidence type="ECO:0000313" key="3">
    <source>
        <dbReference type="EMBL" id="ATF10196.1"/>
    </source>
</evidence>
<organism evidence="3 4">
    <name type="scientific">Candidatus Enterovibrio altilux</name>
    <dbReference type="NCBI Taxonomy" id="1927128"/>
    <lineage>
        <taxon>Bacteria</taxon>
        <taxon>Pseudomonadati</taxon>
        <taxon>Pseudomonadota</taxon>
        <taxon>Gammaproteobacteria</taxon>
        <taxon>Vibrionales</taxon>
        <taxon>Vibrionaceae</taxon>
        <taxon>Enterovibrio</taxon>
    </lineage>
</organism>
<feature type="region of interest" description="Disordered" evidence="1">
    <location>
        <begin position="1"/>
        <end position="22"/>
    </location>
</feature>
<proteinExistence type="predicted"/>